<feature type="region of interest" description="Disordered" evidence="1">
    <location>
        <begin position="220"/>
        <end position="251"/>
    </location>
</feature>
<dbReference type="EMBL" id="JAHQIW010000292">
    <property type="protein sequence ID" value="KAJ1347222.1"/>
    <property type="molecule type" value="Genomic_DNA"/>
</dbReference>
<feature type="compositionally biased region" description="Basic and acidic residues" evidence="1">
    <location>
        <begin position="189"/>
        <end position="202"/>
    </location>
</feature>
<proteinExistence type="predicted"/>
<feature type="compositionally biased region" description="Basic and acidic residues" evidence="1">
    <location>
        <begin position="223"/>
        <end position="234"/>
    </location>
</feature>
<keyword evidence="3" id="KW-1185">Reference proteome</keyword>
<gene>
    <name evidence="2" type="ORF">KIN20_002231</name>
</gene>
<dbReference type="Proteomes" id="UP001196413">
    <property type="component" value="Unassembled WGS sequence"/>
</dbReference>
<dbReference type="AlphaFoldDB" id="A0AAD5LUV8"/>
<accession>A0AAD5LUV8</accession>
<evidence type="ECO:0000313" key="2">
    <source>
        <dbReference type="EMBL" id="KAJ1347222.1"/>
    </source>
</evidence>
<sequence length="903" mass="100110">MVELVVGDLYDLAANTQNGVRIHPEAVYECRYCPMFQISGSSLCDSDKGRGHAAAHRIAFEALLQPSPILICPICESPQKTSDTACIFGCMFNDLDLVEHLEKDHSDILADDTVCDFSDSRYLLTTFQEKELPRTILESSGEAADVVDSGVDDGTIIDHATLVPINSYTISQRLQSDDDKDAELNSPGVDDRKSSQTDNSATDKFRGNVEAIHVSMVSGDEGGVTHENHADAVRNSKRTSRKKRCKRPRPRGQMRGVSVVTCLPCQWSPSAVSDPMRMRDEISKHVRFHIREESARHPSKSSSFSADQRILSTMDSSLEEYFGKEHLTDLSGIINSQVMESVYGELLAKLFGICVPLVYRILHGNNGNPFRSPEASRRKRNARFTRPKINKGSLKAIPLGRAGRNSERNGPVSAELTEGSDADCSVEECADLLVAGNFESDQHIQCARAECGHSLLALADRMAIVRHIAAHIRHDEARLLNKNGAYAAVACECGMAVGSAIGYIYHIAHDHVFEHKKFSDICATIVSYITLVVDSAIESVLPVCVDFRATKWPLWYAYFSLENDEGDEKFFSDSTDLNEHWLKLWEDLVDEHTTGRSISPGDRIKLFKMHPFVDGERPLSRKRKSLPLMDSEAFYRSLSLVWRRLDSWAYDPVHRTQLASESRWIRLAQIRRKAFLEANKDEYEYSDIFSGLAADPKLDIEGGPHLLDWSSVTQDVTHTDDVAANEIVPVSSENSSLSAVSPVNVLALAIEQCANSPSSDLIVNPSSTSGSSYQEPGGAAELSGTVVRCSNCSNVCINSLDTAAIKNHCALHAVMEGRMLCSLYIHRGADRPQICPFCHSEVNLYKPGGFLHHLQSRHMHKARIIYDRYLFPPFSAAKIFSDPFVPSGRPRGGSLTKSRFIAS</sequence>
<feature type="region of interest" description="Disordered" evidence="1">
    <location>
        <begin position="174"/>
        <end position="202"/>
    </location>
</feature>
<feature type="compositionally biased region" description="Basic residues" evidence="1">
    <location>
        <begin position="235"/>
        <end position="251"/>
    </location>
</feature>
<name>A0AAD5LUV8_PARTN</name>
<evidence type="ECO:0000256" key="1">
    <source>
        <dbReference type="SAM" id="MobiDB-lite"/>
    </source>
</evidence>
<comment type="caution">
    <text evidence="2">The sequence shown here is derived from an EMBL/GenBank/DDBJ whole genome shotgun (WGS) entry which is preliminary data.</text>
</comment>
<evidence type="ECO:0000313" key="3">
    <source>
        <dbReference type="Proteomes" id="UP001196413"/>
    </source>
</evidence>
<protein>
    <submittedName>
        <fullName evidence="2">Uncharacterized protein</fullName>
    </submittedName>
</protein>
<organism evidence="2 3">
    <name type="scientific">Parelaphostrongylus tenuis</name>
    <name type="common">Meningeal worm</name>
    <dbReference type="NCBI Taxonomy" id="148309"/>
    <lineage>
        <taxon>Eukaryota</taxon>
        <taxon>Metazoa</taxon>
        <taxon>Ecdysozoa</taxon>
        <taxon>Nematoda</taxon>
        <taxon>Chromadorea</taxon>
        <taxon>Rhabditida</taxon>
        <taxon>Rhabditina</taxon>
        <taxon>Rhabditomorpha</taxon>
        <taxon>Strongyloidea</taxon>
        <taxon>Metastrongylidae</taxon>
        <taxon>Parelaphostrongylus</taxon>
    </lineage>
</organism>
<reference evidence="2" key="1">
    <citation type="submission" date="2021-06" db="EMBL/GenBank/DDBJ databases">
        <title>Parelaphostrongylus tenuis whole genome reference sequence.</title>
        <authorList>
            <person name="Garwood T.J."/>
            <person name="Larsen P.A."/>
            <person name="Fountain-Jones N.M."/>
            <person name="Garbe J.R."/>
            <person name="Macchietto M.G."/>
            <person name="Kania S.A."/>
            <person name="Gerhold R.W."/>
            <person name="Richards J.E."/>
            <person name="Wolf T.M."/>
        </authorList>
    </citation>
    <scope>NUCLEOTIDE SEQUENCE</scope>
    <source>
        <strain evidence="2">MNPRO001-30</strain>
        <tissue evidence="2">Meninges</tissue>
    </source>
</reference>